<gene>
    <name evidence="2" type="ORF">LCGC14_0271630</name>
</gene>
<evidence type="ECO:0000256" key="1">
    <source>
        <dbReference type="SAM" id="MobiDB-lite"/>
    </source>
</evidence>
<feature type="compositionally biased region" description="Basic and acidic residues" evidence="1">
    <location>
        <begin position="79"/>
        <end position="103"/>
    </location>
</feature>
<feature type="region of interest" description="Disordered" evidence="1">
    <location>
        <begin position="109"/>
        <end position="128"/>
    </location>
</feature>
<accession>A0A0F9WJG4</accession>
<sequence>MPRRSSSGHVLMDINALVVCPDRLVAIFGKPGPPRPTTSGLAFADSPGQIAPSFPATRDFDGRFASIRIVPGGRRRRDRRCDPARLRAAPRPRESRGVRRDVRSLRRCPRGPSWRGDARQFGILPRPGGHHAAAYRATRLQHRRGGSRLGPTRRGSIVMSAAVRPGSMMRNHLPASRPGCGGTTWSRRSLNAASAQCRPAG</sequence>
<name>A0A0F9WJG4_9ZZZZ</name>
<feature type="region of interest" description="Disordered" evidence="1">
    <location>
        <begin position="71"/>
        <end position="103"/>
    </location>
</feature>
<comment type="caution">
    <text evidence="2">The sequence shown here is derived from an EMBL/GenBank/DDBJ whole genome shotgun (WGS) entry which is preliminary data.</text>
</comment>
<protein>
    <submittedName>
        <fullName evidence="2">Uncharacterized protein</fullName>
    </submittedName>
</protein>
<reference evidence="2" key="1">
    <citation type="journal article" date="2015" name="Nature">
        <title>Complex archaea that bridge the gap between prokaryotes and eukaryotes.</title>
        <authorList>
            <person name="Spang A."/>
            <person name="Saw J.H."/>
            <person name="Jorgensen S.L."/>
            <person name="Zaremba-Niedzwiedzka K."/>
            <person name="Martijn J."/>
            <person name="Lind A.E."/>
            <person name="van Eijk R."/>
            <person name="Schleper C."/>
            <person name="Guy L."/>
            <person name="Ettema T.J."/>
        </authorList>
    </citation>
    <scope>NUCLEOTIDE SEQUENCE</scope>
</reference>
<proteinExistence type="predicted"/>
<organism evidence="2">
    <name type="scientific">marine sediment metagenome</name>
    <dbReference type="NCBI Taxonomy" id="412755"/>
    <lineage>
        <taxon>unclassified sequences</taxon>
        <taxon>metagenomes</taxon>
        <taxon>ecological metagenomes</taxon>
    </lineage>
</organism>
<evidence type="ECO:0000313" key="2">
    <source>
        <dbReference type="EMBL" id="KKN86126.1"/>
    </source>
</evidence>
<dbReference type="EMBL" id="LAZR01000151">
    <property type="protein sequence ID" value="KKN86126.1"/>
    <property type="molecule type" value="Genomic_DNA"/>
</dbReference>
<dbReference type="AlphaFoldDB" id="A0A0F9WJG4"/>